<evidence type="ECO:0000313" key="4">
    <source>
        <dbReference type="Proteomes" id="UP000553632"/>
    </source>
</evidence>
<evidence type="ECO:0000313" key="3">
    <source>
        <dbReference type="EMBL" id="KAF4716162.1"/>
    </source>
</evidence>
<dbReference type="SUPFAM" id="SSF47862">
    <property type="entry name" value="Saposin"/>
    <property type="match status" value="1"/>
</dbReference>
<dbReference type="AlphaFoldDB" id="A0A7J6R6Y5"/>
<evidence type="ECO:0000259" key="2">
    <source>
        <dbReference type="PROSITE" id="PS50015"/>
    </source>
</evidence>
<gene>
    <name evidence="3" type="ORF">FOZ63_033002</name>
</gene>
<sequence>MSFILSYRVGVAILGIICIIIIMMSLIAAAAADELFVSGAECYLCKVLARRMENMFARQGREFTEEDLLRNAKKTLCNRAALQGKIVAEFPSSRPAIHYPSLEYDCETFMDRYGPDMMDALSLEEDLTDFCVTSIGSGCMHGPRQSEL</sequence>
<comment type="caution">
    <text evidence="3">The sequence shown here is derived from an EMBL/GenBank/DDBJ whole genome shotgun (WGS) entry which is preliminary data.</text>
</comment>
<reference evidence="3 4" key="1">
    <citation type="submission" date="2020-04" db="EMBL/GenBank/DDBJ databases">
        <title>Perkinsus olseni comparative genomics.</title>
        <authorList>
            <person name="Bogema D.R."/>
        </authorList>
    </citation>
    <scope>NUCLEOTIDE SEQUENCE [LARGE SCALE GENOMIC DNA]</scope>
    <source>
        <strain evidence="3 4">ATCC PRA-207</strain>
    </source>
</reference>
<name>A0A7J6R6Y5_PEROL</name>
<evidence type="ECO:0000256" key="1">
    <source>
        <dbReference type="ARBA" id="ARBA00023157"/>
    </source>
</evidence>
<organism evidence="3 4">
    <name type="scientific">Perkinsus olseni</name>
    <name type="common">Perkinsus atlanticus</name>
    <dbReference type="NCBI Taxonomy" id="32597"/>
    <lineage>
        <taxon>Eukaryota</taxon>
        <taxon>Sar</taxon>
        <taxon>Alveolata</taxon>
        <taxon>Perkinsozoa</taxon>
        <taxon>Perkinsea</taxon>
        <taxon>Perkinsida</taxon>
        <taxon>Perkinsidae</taxon>
        <taxon>Perkinsus</taxon>
    </lineage>
</organism>
<dbReference type="Proteomes" id="UP000553632">
    <property type="component" value="Unassembled WGS sequence"/>
</dbReference>
<proteinExistence type="predicted"/>
<protein>
    <recommendedName>
        <fullName evidence="2">Saposin B-type domain-containing protein</fullName>
    </recommendedName>
</protein>
<dbReference type="PROSITE" id="PS50015">
    <property type="entry name" value="SAP_B"/>
    <property type="match status" value="1"/>
</dbReference>
<feature type="domain" description="Saposin B-type" evidence="2">
    <location>
        <begin position="38"/>
        <end position="143"/>
    </location>
</feature>
<accession>A0A7J6R6Y5</accession>
<dbReference type="Gene3D" id="1.10.225.10">
    <property type="entry name" value="Saposin-like"/>
    <property type="match status" value="1"/>
</dbReference>
<keyword evidence="1" id="KW-1015">Disulfide bond</keyword>
<dbReference type="InterPro" id="IPR011001">
    <property type="entry name" value="Saposin-like"/>
</dbReference>
<keyword evidence="4" id="KW-1185">Reference proteome</keyword>
<dbReference type="InterPro" id="IPR008139">
    <property type="entry name" value="SaposinB_dom"/>
</dbReference>
<dbReference type="EMBL" id="JABANO010027856">
    <property type="protein sequence ID" value="KAF4716162.1"/>
    <property type="molecule type" value="Genomic_DNA"/>
</dbReference>